<dbReference type="PANTHER" id="PTHR10933">
    <property type="entry name" value="IMMUNOGLOBULIN-BINDING PROTEIN 1"/>
    <property type="match status" value="1"/>
</dbReference>
<dbReference type="EMBL" id="JAPCXC010000033">
    <property type="protein sequence ID" value="KAJ1609520.1"/>
    <property type="molecule type" value="Genomic_DNA"/>
</dbReference>
<dbReference type="Gene3D" id="1.25.40.540">
    <property type="entry name" value="TAP42-like family"/>
    <property type="match status" value="1"/>
</dbReference>
<feature type="region of interest" description="Disordered" evidence="1">
    <location>
        <begin position="314"/>
        <end position="347"/>
    </location>
</feature>
<evidence type="ECO:0000313" key="2">
    <source>
        <dbReference type="EMBL" id="KAJ1609520.1"/>
    </source>
</evidence>
<dbReference type="InterPro" id="IPR007304">
    <property type="entry name" value="TAP46-like"/>
</dbReference>
<dbReference type="PANTHER" id="PTHR10933:SF9">
    <property type="entry name" value="IMMUNOGLOBULIN-BINDING PROTEIN 1"/>
    <property type="match status" value="1"/>
</dbReference>
<evidence type="ECO:0000256" key="1">
    <source>
        <dbReference type="SAM" id="MobiDB-lite"/>
    </source>
</evidence>
<accession>A0A9D5HXH5</accession>
<dbReference type="Pfam" id="PF04177">
    <property type="entry name" value="TAP42"/>
    <property type="match status" value="1"/>
</dbReference>
<dbReference type="GO" id="GO:0051721">
    <property type="term" value="F:protein phosphatase 2A binding"/>
    <property type="evidence" value="ECO:0007669"/>
    <property type="project" value="TreeGrafter"/>
</dbReference>
<dbReference type="OrthoDB" id="10261753at2759"/>
<organism evidence="2">
    <name type="scientific">Cryptosporidium canis</name>
    <dbReference type="NCBI Taxonomy" id="195482"/>
    <lineage>
        <taxon>Eukaryota</taxon>
        <taxon>Sar</taxon>
        <taxon>Alveolata</taxon>
        <taxon>Apicomplexa</taxon>
        <taxon>Conoidasida</taxon>
        <taxon>Coccidia</taxon>
        <taxon>Eucoccidiorida</taxon>
        <taxon>Eimeriorina</taxon>
        <taxon>Cryptosporidiidae</taxon>
        <taxon>Cryptosporidium</taxon>
    </lineage>
</organism>
<comment type="caution">
    <text evidence="2">The sequence shown here is derived from an EMBL/GenBank/DDBJ whole genome shotgun (WGS) entry which is preliminary data.</text>
</comment>
<evidence type="ECO:0008006" key="3">
    <source>
        <dbReference type="Google" id="ProtNLM"/>
    </source>
</evidence>
<sequence>MDSSQISERFLSFLARYYREVYDDLSEPDLEKATELNDEILDFESQVDLSSLISRNEEIEDLSTADIKYLLYSFVKAETVRFVKDHAVPKEKLERKSDLEAIREIYFQFFNDVLEVRNTVFEESLNLVDDSEIRRRYIDEKEKSQARDVRQIKIARFKRIKELKSTLSLFFKSSFNLPDEGENRDMFIKAINLFFLEATEHVTMINNEISILEFMIKNQERGPENEVGDSRISSRSMSKQAKDPAHILNVHHIAPNVRYLTSKENNNMHFMDVNRGEGMLLNSREKFYTKVLGTSHNLPTISIAEAAEMELRDALEQEKSSADARKKKEERDRILHDKEYSREEEEDEVKSRLWDDWKDLNPKGHGNTIKNRG</sequence>
<protein>
    <recommendedName>
        <fullName evidence="3">TAP42-like family protein</fullName>
    </recommendedName>
</protein>
<feature type="compositionally biased region" description="Basic and acidic residues" evidence="1">
    <location>
        <begin position="314"/>
        <end position="341"/>
    </location>
</feature>
<dbReference type="InterPro" id="IPR038511">
    <property type="entry name" value="TAP42/TAP46-like_sf"/>
</dbReference>
<reference evidence="2" key="1">
    <citation type="submission" date="2022-10" db="EMBL/GenBank/DDBJ databases">
        <title>Adaptive evolution leads to modifications in subtelomeric GC content in a zoonotic Cryptosporidium species.</title>
        <authorList>
            <person name="Li J."/>
            <person name="Feng Y."/>
            <person name="Xiao L."/>
        </authorList>
    </citation>
    <scope>NUCLEOTIDE SEQUENCE</scope>
    <source>
        <strain evidence="2">33844</strain>
    </source>
</reference>
<name>A0A9D5HXH5_9CRYT</name>
<dbReference type="GO" id="GO:0035303">
    <property type="term" value="P:regulation of dephosphorylation"/>
    <property type="evidence" value="ECO:0007669"/>
    <property type="project" value="TreeGrafter"/>
</dbReference>
<dbReference type="GO" id="GO:0009966">
    <property type="term" value="P:regulation of signal transduction"/>
    <property type="evidence" value="ECO:0007669"/>
    <property type="project" value="InterPro"/>
</dbReference>
<gene>
    <name evidence="2" type="ORF">OJ253_1519</name>
</gene>
<proteinExistence type="predicted"/>
<dbReference type="GO" id="GO:0005829">
    <property type="term" value="C:cytosol"/>
    <property type="evidence" value="ECO:0007669"/>
    <property type="project" value="TreeGrafter"/>
</dbReference>
<dbReference type="AlphaFoldDB" id="A0A9D5HXH5"/>
<dbReference type="Proteomes" id="UP001067231">
    <property type="component" value="Unassembled WGS sequence"/>
</dbReference>